<feature type="domain" description="Response regulatory" evidence="10">
    <location>
        <begin position="6"/>
        <end position="119"/>
    </location>
</feature>
<evidence type="ECO:0000256" key="9">
    <source>
        <dbReference type="PROSITE-ProRule" id="PRU01091"/>
    </source>
</evidence>
<keyword evidence="4" id="KW-0902">Two-component regulatory system</keyword>
<dbReference type="SUPFAM" id="SSF46894">
    <property type="entry name" value="C-terminal effector domain of the bipartite response regulators"/>
    <property type="match status" value="1"/>
</dbReference>
<evidence type="ECO:0000256" key="7">
    <source>
        <dbReference type="ARBA" id="ARBA00023163"/>
    </source>
</evidence>
<reference evidence="12 13" key="1">
    <citation type="journal article" date="2015" name="Genome Announc.">
        <title>Complete Genome Sequence of Sedimenticola thiotaurini Strain SIP-G1, a Polyphosphate- and Polyhydroxyalkanoate-Accumulating Sulfur-Oxidizing Gammaproteobacterium Isolated from Salt Marsh Sediments.</title>
        <authorList>
            <person name="Flood B.E."/>
            <person name="Jones D.S."/>
            <person name="Bailey J.V."/>
        </authorList>
    </citation>
    <scope>NUCLEOTIDE SEQUENCE [LARGE SCALE GENOMIC DNA]</scope>
    <source>
        <strain evidence="12 13">SIP-G1</strain>
    </source>
</reference>
<evidence type="ECO:0000256" key="6">
    <source>
        <dbReference type="ARBA" id="ARBA00023125"/>
    </source>
</evidence>
<dbReference type="PANTHER" id="PTHR48111:SF4">
    <property type="entry name" value="DNA-BINDING DUAL TRANSCRIPTIONAL REGULATOR OMPR"/>
    <property type="match status" value="1"/>
</dbReference>
<dbReference type="SMART" id="SM00448">
    <property type="entry name" value="REC"/>
    <property type="match status" value="1"/>
</dbReference>
<keyword evidence="6 9" id="KW-0238">DNA-binding</keyword>
<evidence type="ECO:0000259" key="10">
    <source>
        <dbReference type="PROSITE" id="PS50110"/>
    </source>
</evidence>
<dbReference type="PANTHER" id="PTHR48111">
    <property type="entry name" value="REGULATOR OF RPOS"/>
    <property type="match status" value="1"/>
</dbReference>
<evidence type="ECO:0000256" key="3">
    <source>
        <dbReference type="ARBA" id="ARBA00022553"/>
    </source>
</evidence>
<evidence type="ECO:0000256" key="2">
    <source>
        <dbReference type="ARBA" id="ARBA00022490"/>
    </source>
</evidence>
<dbReference type="Gene3D" id="6.10.250.690">
    <property type="match status" value="1"/>
</dbReference>
<dbReference type="FunFam" id="3.40.50.2300:FF:000001">
    <property type="entry name" value="DNA-binding response regulator PhoB"/>
    <property type="match status" value="1"/>
</dbReference>
<dbReference type="InterPro" id="IPR001789">
    <property type="entry name" value="Sig_transdc_resp-reg_receiver"/>
</dbReference>
<evidence type="ECO:0000313" key="13">
    <source>
        <dbReference type="Proteomes" id="UP000034410"/>
    </source>
</evidence>
<dbReference type="Gene3D" id="3.40.50.2300">
    <property type="match status" value="1"/>
</dbReference>
<dbReference type="InterPro" id="IPR011006">
    <property type="entry name" value="CheY-like_superfamily"/>
</dbReference>
<dbReference type="GO" id="GO:0006355">
    <property type="term" value="P:regulation of DNA-templated transcription"/>
    <property type="evidence" value="ECO:0007669"/>
    <property type="project" value="InterPro"/>
</dbReference>
<gene>
    <name evidence="12" type="ORF">AAY24_02845</name>
</gene>
<accession>A0A0F7JXR8</accession>
<dbReference type="Gene3D" id="1.10.10.10">
    <property type="entry name" value="Winged helix-like DNA-binding domain superfamily/Winged helix DNA-binding domain"/>
    <property type="match status" value="1"/>
</dbReference>
<protein>
    <submittedName>
        <fullName evidence="12">Transcriptional regulator</fullName>
    </submittedName>
</protein>
<dbReference type="GO" id="GO:0032993">
    <property type="term" value="C:protein-DNA complex"/>
    <property type="evidence" value="ECO:0007669"/>
    <property type="project" value="TreeGrafter"/>
</dbReference>
<evidence type="ECO:0000256" key="4">
    <source>
        <dbReference type="ARBA" id="ARBA00023012"/>
    </source>
</evidence>
<keyword evidence="3 8" id="KW-0597">Phosphoprotein</keyword>
<dbReference type="GO" id="GO:0005829">
    <property type="term" value="C:cytosol"/>
    <property type="evidence" value="ECO:0007669"/>
    <property type="project" value="TreeGrafter"/>
</dbReference>
<comment type="subcellular location">
    <subcellularLocation>
        <location evidence="1">Cytoplasm</location>
    </subcellularLocation>
</comment>
<sequence>MKKRRHILVVDDDREIRELLQTYLEQNGYRVTTVGEGKAMNRALEEQRIDLVVLDLMLPGTDGLELCRNLRVKSKIPIIMLTARGDEMDRILGLEMGADDYLPKPFNPRELLARIKVVLRRTTSLPYDQPDSAPEVISFGGWTLDPIARHLESSGGSVVPLSGAEYRLLKVFLDHPNRILNRDQLLDLTQGREADPFDRSIDVLVSRLRRRLEDDPKEPRIIKTIRGEGYIFAVQVENSGSTA</sequence>
<keyword evidence="5" id="KW-0805">Transcription regulation</keyword>
<dbReference type="PROSITE" id="PS51755">
    <property type="entry name" value="OMPR_PHOB"/>
    <property type="match status" value="1"/>
</dbReference>
<keyword evidence="2" id="KW-0963">Cytoplasm</keyword>
<dbReference type="PATRIC" id="fig|1543721.4.peg.597"/>
<evidence type="ECO:0000313" key="12">
    <source>
        <dbReference type="EMBL" id="AKH19458.1"/>
    </source>
</evidence>
<evidence type="ECO:0000256" key="8">
    <source>
        <dbReference type="PROSITE-ProRule" id="PRU00169"/>
    </source>
</evidence>
<dbReference type="Pfam" id="PF00072">
    <property type="entry name" value="Response_reg"/>
    <property type="match status" value="1"/>
</dbReference>
<proteinExistence type="predicted"/>
<dbReference type="InterPro" id="IPR001867">
    <property type="entry name" value="OmpR/PhoB-type_DNA-bd"/>
</dbReference>
<dbReference type="OrthoDB" id="9802426at2"/>
<evidence type="ECO:0000256" key="1">
    <source>
        <dbReference type="ARBA" id="ARBA00004496"/>
    </source>
</evidence>
<feature type="DNA-binding region" description="OmpR/PhoB-type" evidence="9">
    <location>
        <begin position="134"/>
        <end position="234"/>
    </location>
</feature>
<dbReference type="SUPFAM" id="SSF52172">
    <property type="entry name" value="CheY-like"/>
    <property type="match status" value="1"/>
</dbReference>
<organism evidence="12 13">
    <name type="scientific">Sedimenticola thiotaurini</name>
    <dbReference type="NCBI Taxonomy" id="1543721"/>
    <lineage>
        <taxon>Bacteria</taxon>
        <taxon>Pseudomonadati</taxon>
        <taxon>Pseudomonadota</taxon>
        <taxon>Gammaproteobacteria</taxon>
        <taxon>Chromatiales</taxon>
        <taxon>Sedimenticolaceae</taxon>
        <taxon>Sedimenticola</taxon>
    </lineage>
</organism>
<feature type="domain" description="OmpR/PhoB-type" evidence="11">
    <location>
        <begin position="134"/>
        <end position="234"/>
    </location>
</feature>
<dbReference type="InterPro" id="IPR016032">
    <property type="entry name" value="Sig_transdc_resp-reg_C-effctor"/>
</dbReference>
<dbReference type="InterPro" id="IPR036388">
    <property type="entry name" value="WH-like_DNA-bd_sf"/>
</dbReference>
<dbReference type="KEGG" id="seds:AAY24_02845"/>
<feature type="modified residue" description="4-aspartylphosphate" evidence="8">
    <location>
        <position position="55"/>
    </location>
</feature>
<evidence type="ECO:0000259" key="11">
    <source>
        <dbReference type="PROSITE" id="PS51755"/>
    </source>
</evidence>
<dbReference type="RefSeq" id="WP_046858396.1">
    <property type="nucleotide sequence ID" value="NZ_CP011412.1"/>
</dbReference>
<dbReference type="GO" id="GO:0000976">
    <property type="term" value="F:transcription cis-regulatory region binding"/>
    <property type="evidence" value="ECO:0007669"/>
    <property type="project" value="TreeGrafter"/>
</dbReference>
<name>A0A0F7JXR8_9GAMM</name>
<dbReference type="InterPro" id="IPR039420">
    <property type="entry name" value="WalR-like"/>
</dbReference>
<dbReference type="AlphaFoldDB" id="A0A0F7JXR8"/>
<dbReference type="EMBL" id="CP011412">
    <property type="protein sequence ID" value="AKH19458.1"/>
    <property type="molecule type" value="Genomic_DNA"/>
</dbReference>
<dbReference type="SMART" id="SM00862">
    <property type="entry name" value="Trans_reg_C"/>
    <property type="match status" value="1"/>
</dbReference>
<dbReference type="PROSITE" id="PS50110">
    <property type="entry name" value="RESPONSE_REGULATORY"/>
    <property type="match status" value="1"/>
</dbReference>
<dbReference type="Pfam" id="PF00486">
    <property type="entry name" value="Trans_reg_C"/>
    <property type="match status" value="1"/>
</dbReference>
<evidence type="ECO:0000256" key="5">
    <source>
        <dbReference type="ARBA" id="ARBA00023015"/>
    </source>
</evidence>
<keyword evidence="13" id="KW-1185">Reference proteome</keyword>
<dbReference type="Proteomes" id="UP000034410">
    <property type="component" value="Chromosome"/>
</dbReference>
<dbReference type="GO" id="GO:0000156">
    <property type="term" value="F:phosphorelay response regulator activity"/>
    <property type="evidence" value="ECO:0007669"/>
    <property type="project" value="TreeGrafter"/>
</dbReference>
<dbReference type="FunFam" id="1.10.10.10:FF:000099">
    <property type="entry name" value="Two-component system response regulator TorR"/>
    <property type="match status" value="1"/>
</dbReference>
<dbReference type="CDD" id="cd00383">
    <property type="entry name" value="trans_reg_C"/>
    <property type="match status" value="1"/>
</dbReference>
<keyword evidence="7" id="KW-0804">Transcription</keyword>